<gene>
    <name evidence="8" type="ORF">IV203_001277</name>
</gene>
<reference evidence="8" key="1">
    <citation type="journal article" date="2021" name="Sci. Rep.">
        <title>Diploid genomic architecture of Nitzschia inconspicua, an elite biomass production diatom.</title>
        <authorList>
            <person name="Oliver A."/>
            <person name="Podell S."/>
            <person name="Pinowska A."/>
            <person name="Traller J.C."/>
            <person name="Smith S.R."/>
            <person name="McClure R."/>
            <person name="Beliaev A."/>
            <person name="Bohutskyi P."/>
            <person name="Hill E.A."/>
            <person name="Rabines A."/>
            <person name="Zheng H."/>
            <person name="Allen L.Z."/>
            <person name="Kuo A."/>
            <person name="Grigoriev I.V."/>
            <person name="Allen A.E."/>
            <person name="Hazlebeck D."/>
            <person name="Allen E.E."/>
        </authorList>
    </citation>
    <scope>NUCLEOTIDE SEQUENCE</scope>
    <source>
        <strain evidence="8">Hildebrandi</strain>
    </source>
</reference>
<proteinExistence type="predicted"/>
<dbReference type="GO" id="GO:0016020">
    <property type="term" value="C:membrane"/>
    <property type="evidence" value="ECO:0007669"/>
    <property type="project" value="UniProtKB-SubCell"/>
</dbReference>
<keyword evidence="2 6" id="KW-0812">Transmembrane</keyword>
<dbReference type="InterPro" id="IPR050186">
    <property type="entry name" value="TPT_transporter"/>
</dbReference>
<keyword evidence="9" id="KW-1185">Reference proteome</keyword>
<dbReference type="PANTHER" id="PTHR11132">
    <property type="entry name" value="SOLUTE CARRIER FAMILY 35"/>
    <property type="match status" value="1"/>
</dbReference>
<comment type="subcellular location">
    <subcellularLocation>
        <location evidence="1">Membrane</location>
        <topology evidence="1">Multi-pass membrane protein</topology>
    </subcellularLocation>
</comment>
<feature type="transmembrane region" description="Helical" evidence="6">
    <location>
        <begin position="286"/>
        <end position="302"/>
    </location>
</feature>
<dbReference type="OrthoDB" id="417037at2759"/>
<comment type="caution">
    <text evidence="8">The sequence shown here is derived from an EMBL/GenBank/DDBJ whole genome shotgun (WGS) entry which is preliminary data.</text>
</comment>
<dbReference type="EMBL" id="JAGRRH010000015">
    <property type="protein sequence ID" value="KAG7356591.1"/>
    <property type="molecule type" value="Genomic_DNA"/>
</dbReference>
<dbReference type="Pfam" id="PF03151">
    <property type="entry name" value="TPT"/>
    <property type="match status" value="1"/>
</dbReference>
<name>A0A9K3PRE1_9STRA</name>
<feature type="transmembrane region" description="Helical" evidence="6">
    <location>
        <begin position="157"/>
        <end position="178"/>
    </location>
</feature>
<evidence type="ECO:0000259" key="7">
    <source>
        <dbReference type="Pfam" id="PF03151"/>
    </source>
</evidence>
<protein>
    <submittedName>
        <fullName evidence="8">Triose-phosphate transporter family protein</fullName>
    </submittedName>
</protein>
<feature type="transmembrane region" description="Helical" evidence="6">
    <location>
        <begin position="260"/>
        <end position="280"/>
    </location>
</feature>
<accession>A0A9K3PRE1</accession>
<evidence type="ECO:0000256" key="5">
    <source>
        <dbReference type="SAM" id="MobiDB-lite"/>
    </source>
</evidence>
<evidence type="ECO:0000256" key="6">
    <source>
        <dbReference type="SAM" id="Phobius"/>
    </source>
</evidence>
<feature type="transmembrane region" description="Helical" evidence="6">
    <location>
        <begin position="33"/>
        <end position="53"/>
    </location>
</feature>
<evidence type="ECO:0000256" key="1">
    <source>
        <dbReference type="ARBA" id="ARBA00004141"/>
    </source>
</evidence>
<evidence type="ECO:0000313" key="9">
    <source>
        <dbReference type="Proteomes" id="UP000693970"/>
    </source>
</evidence>
<evidence type="ECO:0000256" key="3">
    <source>
        <dbReference type="ARBA" id="ARBA00022989"/>
    </source>
</evidence>
<feature type="transmembrane region" description="Helical" evidence="6">
    <location>
        <begin position="129"/>
        <end position="145"/>
    </location>
</feature>
<feature type="compositionally biased region" description="Basic and acidic residues" evidence="5">
    <location>
        <begin position="328"/>
        <end position="337"/>
    </location>
</feature>
<evidence type="ECO:0000313" key="8">
    <source>
        <dbReference type="EMBL" id="KAG7356591.1"/>
    </source>
</evidence>
<feature type="transmembrane region" description="Helical" evidence="6">
    <location>
        <begin position="227"/>
        <end position="248"/>
    </location>
</feature>
<feature type="transmembrane region" description="Helical" evidence="6">
    <location>
        <begin position="74"/>
        <end position="93"/>
    </location>
</feature>
<evidence type="ECO:0000256" key="4">
    <source>
        <dbReference type="ARBA" id="ARBA00023136"/>
    </source>
</evidence>
<feature type="transmembrane region" description="Helical" evidence="6">
    <location>
        <begin position="99"/>
        <end position="117"/>
    </location>
</feature>
<dbReference type="AlphaFoldDB" id="A0A9K3PRE1"/>
<organism evidence="8 9">
    <name type="scientific">Nitzschia inconspicua</name>
    <dbReference type="NCBI Taxonomy" id="303405"/>
    <lineage>
        <taxon>Eukaryota</taxon>
        <taxon>Sar</taxon>
        <taxon>Stramenopiles</taxon>
        <taxon>Ochrophyta</taxon>
        <taxon>Bacillariophyta</taxon>
        <taxon>Bacillariophyceae</taxon>
        <taxon>Bacillariophycidae</taxon>
        <taxon>Bacillariales</taxon>
        <taxon>Bacillariaceae</taxon>
        <taxon>Nitzschia</taxon>
    </lineage>
</organism>
<keyword evidence="3 6" id="KW-1133">Transmembrane helix</keyword>
<reference evidence="8" key="2">
    <citation type="submission" date="2021-04" db="EMBL/GenBank/DDBJ databases">
        <authorList>
            <person name="Podell S."/>
        </authorList>
    </citation>
    <scope>NUCLEOTIDE SEQUENCE</scope>
    <source>
        <strain evidence="8">Hildebrandi</strain>
    </source>
</reference>
<evidence type="ECO:0000256" key="2">
    <source>
        <dbReference type="ARBA" id="ARBA00022692"/>
    </source>
</evidence>
<keyword evidence="4 6" id="KW-0472">Membrane</keyword>
<sequence>MTLTRQQEIMLAILAYSFCSGTLVLLNKLTLHFLPFPSLVVSFQLFACIVIIYSMQAFGYVDVDSIQWSNVKPYMLYIFFFATGVYCNMRSLSTSNVETVIVFRALSPSIVAFLDALCLGREWPSQRSWLGLLTLVMGAYGYASFDEKFQTQGMSAYFWPVCYTVVIALEMAYGKQIVKSVPLKTKSGPVIYTNLLGIVPMLLLANVGNEYSKFWDFYWSGSTSTRLPPMSIFLLIIGSLVGTGIGYSSWWCREMVSATSFTLIGVINKCLTILLNVLIWDQHAKPGGIFCLFVCIAGGMIYQQAPMRSDRKVIETGITADDEEFESEIHPNVHSKDDEEMQDLLADKNTRKRG</sequence>
<feature type="compositionally biased region" description="Basic and acidic residues" evidence="5">
    <location>
        <begin position="345"/>
        <end position="354"/>
    </location>
</feature>
<feature type="transmembrane region" description="Helical" evidence="6">
    <location>
        <begin position="9"/>
        <end position="27"/>
    </location>
</feature>
<dbReference type="InterPro" id="IPR004853">
    <property type="entry name" value="Sugar_P_trans_dom"/>
</dbReference>
<dbReference type="Proteomes" id="UP000693970">
    <property type="component" value="Unassembled WGS sequence"/>
</dbReference>
<feature type="transmembrane region" description="Helical" evidence="6">
    <location>
        <begin position="190"/>
        <end position="207"/>
    </location>
</feature>
<feature type="region of interest" description="Disordered" evidence="5">
    <location>
        <begin position="328"/>
        <end position="354"/>
    </location>
</feature>
<feature type="domain" description="Sugar phosphate transporter" evidence="7">
    <location>
        <begin position="15"/>
        <end position="302"/>
    </location>
</feature>